<feature type="compositionally biased region" description="Basic and acidic residues" evidence="1">
    <location>
        <begin position="359"/>
        <end position="378"/>
    </location>
</feature>
<feature type="compositionally biased region" description="Basic and acidic residues" evidence="1">
    <location>
        <begin position="215"/>
        <end position="232"/>
    </location>
</feature>
<dbReference type="RefSeq" id="XP_067802622.1">
    <property type="nucleotide sequence ID" value="XM_067947400.1"/>
</dbReference>
<feature type="compositionally biased region" description="Polar residues" evidence="1">
    <location>
        <begin position="237"/>
        <end position="250"/>
    </location>
</feature>
<evidence type="ECO:0000256" key="1">
    <source>
        <dbReference type="SAM" id="MobiDB-lite"/>
    </source>
</evidence>
<feature type="region of interest" description="Disordered" evidence="1">
    <location>
        <begin position="98"/>
        <end position="396"/>
    </location>
</feature>
<dbReference type="Proteomes" id="UP001214638">
    <property type="component" value="Unassembled WGS sequence"/>
</dbReference>
<feature type="compositionally biased region" description="Acidic residues" evidence="1">
    <location>
        <begin position="379"/>
        <end position="396"/>
    </location>
</feature>
<feature type="compositionally biased region" description="Basic and acidic residues" evidence="1">
    <location>
        <begin position="197"/>
        <end position="207"/>
    </location>
</feature>
<comment type="caution">
    <text evidence="2">The sequence shown here is derived from an EMBL/GenBank/DDBJ whole genome shotgun (WGS) entry which is preliminary data.</text>
</comment>
<keyword evidence="3" id="KW-1185">Reference proteome</keyword>
<feature type="compositionally biased region" description="Basic and acidic residues" evidence="1">
    <location>
        <begin position="300"/>
        <end position="311"/>
    </location>
</feature>
<dbReference type="AlphaFoldDB" id="A0AAD9PJ13"/>
<accession>A0AAD9PJ13</accession>
<feature type="region of interest" description="Disordered" evidence="1">
    <location>
        <begin position="23"/>
        <end position="49"/>
    </location>
</feature>
<dbReference type="EMBL" id="JALLKP010000003">
    <property type="protein sequence ID" value="KAK2195779.1"/>
    <property type="molecule type" value="Genomic_DNA"/>
</dbReference>
<gene>
    <name evidence="2" type="ORF">BdWA1_002373</name>
</gene>
<organism evidence="2 3">
    <name type="scientific">Babesia duncani</name>
    <dbReference type="NCBI Taxonomy" id="323732"/>
    <lineage>
        <taxon>Eukaryota</taxon>
        <taxon>Sar</taxon>
        <taxon>Alveolata</taxon>
        <taxon>Apicomplexa</taxon>
        <taxon>Aconoidasida</taxon>
        <taxon>Piroplasmida</taxon>
        <taxon>Babesiidae</taxon>
        <taxon>Babesia</taxon>
    </lineage>
</organism>
<feature type="compositionally biased region" description="Basic and acidic residues" evidence="1">
    <location>
        <begin position="119"/>
        <end position="130"/>
    </location>
</feature>
<proteinExistence type="predicted"/>
<evidence type="ECO:0000313" key="3">
    <source>
        <dbReference type="Proteomes" id="UP001214638"/>
    </source>
</evidence>
<feature type="compositionally biased region" description="Basic and acidic residues" evidence="1">
    <location>
        <begin position="155"/>
        <end position="170"/>
    </location>
</feature>
<protein>
    <submittedName>
        <fullName evidence="2">Uncharacterized protein</fullName>
    </submittedName>
</protein>
<sequence>MLLSDPEGSIANKIYGDFMDESKKHMSKPKHNKKNHHPHRRRGHLKRRSSFCKLPSCRSTQMHHLGTGSGGYTLGPWDMGPALIQMSPMFGIQTHNDTAAKDEKKMDDSSNEPIENTTEVEKVNYNKTKDQLTTNESNIKQDEKGTNNDGTTVESKQEVPKEAESSDDKSQGVAAETSIESVETKTSEPSTGSYDSNNKEESVKVESSENASELKANESKESAVESIAKIEEPETGADSTVKSESVQENPSSTSEDTEEKESTSKAEADEEEKETETSKKSLEDNKKDEKLSKNNLEAPISEKIEDLKPEASPKINGKPEALIPARTIVDSVVPKCAPLDEDEGATEANKENGVQESSEETKNEADAANKEEDVKDKNEEDNEDFDDEEEDENDSE</sequence>
<feature type="compositionally biased region" description="Basic residues" evidence="1">
    <location>
        <begin position="25"/>
        <end position="49"/>
    </location>
</feature>
<evidence type="ECO:0000313" key="2">
    <source>
        <dbReference type="EMBL" id="KAK2195779.1"/>
    </source>
</evidence>
<feature type="compositionally biased region" description="Basic and acidic residues" evidence="1">
    <location>
        <begin position="98"/>
        <end position="108"/>
    </location>
</feature>
<name>A0AAD9PJ13_9APIC</name>
<dbReference type="GeneID" id="94336671"/>
<dbReference type="KEGG" id="bdw:94336671"/>
<reference evidence="2" key="1">
    <citation type="journal article" date="2023" name="Nat. Microbiol.">
        <title>Babesia duncani multi-omics identifies virulence factors and drug targets.</title>
        <authorList>
            <person name="Singh P."/>
            <person name="Lonardi S."/>
            <person name="Liang Q."/>
            <person name="Vydyam P."/>
            <person name="Khabirova E."/>
            <person name="Fang T."/>
            <person name="Gihaz S."/>
            <person name="Thekkiniath J."/>
            <person name="Munshi M."/>
            <person name="Abel S."/>
            <person name="Ciampossin L."/>
            <person name="Batugedara G."/>
            <person name="Gupta M."/>
            <person name="Lu X.M."/>
            <person name="Lenz T."/>
            <person name="Chakravarty S."/>
            <person name="Cornillot E."/>
            <person name="Hu Y."/>
            <person name="Ma W."/>
            <person name="Gonzalez L.M."/>
            <person name="Sanchez S."/>
            <person name="Estrada K."/>
            <person name="Sanchez-Flores A."/>
            <person name="Montero E."/>
            <person name="Harb O.S."/>
            <person name="Le Roch K.G."/>
            <person name="Mamoun C.B."/>
        </authorList>
    </citation>
    <scope>NUCLEOTIDE SEQUENCE</scope>
    <source>
        <strain evidence="2">WA1</strain>
    </source>
</reference>
<feature type="compositionally biased region" description="Basic and acidic residues" evidence="1">
    <location>
        <begin position="275"/>
        <end position="292"/>
    </location>
</feature>